<dbReference type="Proteomes" id="UP000050525">
    <property type="component" value="Unassembled WGS sequence"/>
</dbReference>
<protein>
    <submittedName>
        <fullName evidence="1">Uncharacterized protein</fullName>
    </submittedName>
</protein>
<name>A0A151PF47_ALLMI</name>
<sequence length="82" mass="9245">MEYARIHPSCVQGTSLREIQVWQKSQGCKTRRGNSPKREKEECAAMLRKKHKVSSTFLGPGKGLWDSIGTVASCSKKRESYT</sequence>
<gene>
    <name evidence="1" type="ORF">Y1Q_0001203</name>
</gene>
<dbReference type="EMBL" id="AKHW03000422">
    <property type="protein sequence ID" value="KYO47395.1"/>
    <property type="molecule type" value="Genomic_DNA"/>
</dbReference>
<reference evidence="1 2" key="1">
    <citation type="journal article" date="2012" name="Genome Biol.">
        <title>Sequencing three crocodilian genomes to illuminate the evolution of archosaurs and amniotes.</title>
        <authorList>
            <person name="St John J.A."/>
            <person name="Braun E.L."/>
            <person name="Isberg S.R."/>
            <person name="Miles L.G."/>
            <person name="Chong A.Y."/>
            <person name="Gongora J."/>
            <person name="Dalzell P."/>
            <person name="Moran C."/>
            <person name="Bed'hom B."/>
            <person name="Abzhanov A."/>
            <person name="Burgess S.C."/>
            <person name="Cooksey A.M."/>
            <person name="Castoe T.A."/>
            <person name="Crawford N.G."/>
            <person name="Densmore L.D."/>
            <person name="Drew J.C."/>
            <person name="Edwards S.V."/>
            <person name="Faircloth B.C."/>
            <person name="Fujita M.K."/>
            <person name="Greenwold M.J."/>
            <person name="Hoffmann F.G."/>
            <person name="Howard J.M."/>
            <person name="Iguchi T."/>
            <person name="Janes D.E."/>
            <person name="Khan S.Y."/>
            <person name="Kohno S."/>
            <person name="de Koning A.J."/>
            <person name="Lance S.L."/>
            <person name="McCarthy F.M."/>
            <person name="McCormack J.E."/>
            <person name="Merchant M.E."/>
            <person name="Peterson D.G."/>
            <person name="Pollock D.D."/>
            <person name="Pourmand N."/>
            <person name="Raney B.J."/>
            <person name="Roessler K.A."/>
            <person name="Sanford J.R."/>
            <person name="Sawyer R.H."/>
            <person name="Schmidt C.J."/>
            <person name="Triplett E.W."/>
            <person name="Tuberville T.D."/>
            <person name="Venegas-Anaya M."/>
            <person name="Howard J.T."/>
            <person name="Jarvis E.D."/>
            <person name="Guillette L.J.Jr."/>
            <person name="Glenn T.C."/>
            <person name="Green R.E."/>
            <person name="Ray D.A."/>
        </authorList>
    </citation>
    <scope>NUCLEOTIDE SEQUENCE [LARGE SCALE GENOMIC DNA]</scope>
    <source>
        <strain evidence="1">KSC_2009_1</strain>
    </source>
</reference>
<dbReference type="AlphaFoldDB" id="A0A151PF47"/>
<accession>A0A151PF47</accession>
<comment type="caution">
    <text evidence="1">The sequence shown here is derived from an EMBL/GenBank/DDBJ whole genome shotgun (WGS) entry which is preliminary data.</text>
</comment>
<evidence type="ECO:0000313" key="2">
    <source>
        <dbReference type="Proteomes" id="UP000050525"/>
    </source>
</evidence>
<evidence type="ECO:0000313" key="1">
    <source>
        <dbReference type="EMBL" id="KYO47395.1"/>
    </source>
</evidence>
<proteinExistence type="predicted"/>
<keyword evidence="2" id="KW-1185">Reference proteome</keyword>
<organism evidence="1 2">
    <name type="scientific">Alligator mississippiensis</name>
    <name type="common">American alligator</name>
    <dbReference type="NCBI Taxonomy" id="8496"/>
    <lineage>
        <taxon>Eukaryota</taxon>
        <taxon>Metazoa</taxon>
        <taxon>Chordata</taxon>
        <taxon>Craniata</taxon>
        <taxon>Vertebrata</taxon>
        <taxon>Euteleostomi</taxon>
        <taxon>Archelosauria</taxon>
        <taxon>Archosauria</taxon>
        <taxon>Crocodylia</taxon>
        <taxon>Alligatoridae</taxon>
        <taxon>Alligatorinae</taxon>
        <taxon>Alligator</taxon>
    </lineage>
</organism>